<protein>
    <submittedName>
        <fullName evidence="2">Uncharacterized protein</fullName>
    </submittedName>
</protein>
<name>A0ABP9GY52_9ACTN</name>
<dbReference type="Proteomes" id="UP001500466">
    <property type="component" value="Unassembled WGS sequence"/>
</dbReference>
<sequence length="69" mass="7040">MITDESADGVGTDFGASGIGRGAARPAEAVCGVISAAVVRPAAARAHQRERREDGGMGLGMPSMIREEI</sequence>
<evidence type="ECO:0000313" key="3">
    <source>
        <dbReference type="Proteomes" id="UP001500466"/>
    </source>
</evidence>
<comment type="caution">
    <text evidence="2">The sequence shown here is derived from an EMBL/GenBank/DDBJ whole genome shotgun (WGS) entry which is preliminary data.</text>
</comment>
<dbReference type="EMBL" id="BAABHS010000005">
    <property type="protein sequence ID" value="GAA4956261.1"/>
    <property type="molecule type" value="Genomic_DNA"/>
</dbReference>
<gene>
    <name evidence="2" type="ORF">GCM10023205_17950</name>
</gene>
<keyword evidence="3" id="KW-1185">Reference proteome</keyword>
<organism evidence="2 3">
    <name type="scientific">Yinghuangia aomiensis</name>
    <dbReference type="NCBI Taxonomy" id="676205"/>
    <lineage>
        <taxon>Bacteria</taxon>
        <taxon>Bacillati</taxon>
        <taxon>Actinomycetota</taxon>
        <taxon>Actinomycetes</taxon>
        <taxon>Kitasatosporales</taxon>
        <taxon>Streptomycetaceae</taxon>
        <taxon>Yinghuangia</taxon>
    </lineage>
</organism>
<evidence type="ECO:0000256" key="1">
    <source>
        <dbReference type="SAM" id="MobiDB-lite"/>
    </source>
</evidence>
<accession>A0ABP9GY52</accession>
<feature type="region of interest" description="Disordered" evidence="1">
    <location>
        <begin position="42"/>
        <end position="69"/>
    </location>
</feature>
<proteinExistence type="predicted"/>
<evidence type="ECO:0000313" key="2">
    <source>
        <dbReference type="EMBL" id="GAA4956261.1"/>
    </source>
</evidence>
<reference evidence="3" key="1">
    <citation type="journal article" date="2019" name="Int. J. Syst. Evol. Microbiol.">
        <title>The Global Catalogue of Microorganisms (GCM) 10K type strain sequencing project: providing services to taxonomists for standard genome sequencing and annotation.</title>
        <authorList>
            <consortium name="The Broad Institute Genomics Platform"/>
            <consortium name="The Broad Institute Genome Sequencing Center for Infectious Disease"/>
            <person name="Wu L."/>
            <person name="Ma J."/>
        </authorList>
    </citation>
    <scope>NUCLEOTIDE SEQUENCE [LARGE SCALE GENOMIC DNA]</scope>
    <source>
        <strain evidence="3">JCM 17986</strain>
    </source>
</reference>